<dbReference type="Proteomes" id="UP000008460">
    <property type="component" value="Chromosome"/>
</dbReference>
<dbReference type="EMBL" id="CP002666">
    <property type="protein sequence ID" value="AEE45436.1"/>
    <property type="molecule type" value="Genomic_DNA"/>
</dbReference>
<evidence type="ECO:0000313" key="1">
    <source>
        <dbReference type="EMBL" id="AEE45436.1"/>
    </source>
</evidence>
<gene>
    <name evidence="1" type="ordered locus">Celf_1301</name>
</gene>
<evidence type="ECO:0000313" key="2">
    <source>
        <dbReference type="Proteomes" id="UP000008460"/>
    </source>
</evidence>
<reference evidence="1 2" key="1">
    <citation type="submission" date="2011-04" db="EMBL/GenBank/DDBJ databases">
        <title>Complete sequence of Cellulomonas fimi ATCC 484.</title>
        <authorList>
            <consortium name="US DOE Joint Genome Institute"/>
            <person name="Lucas S."/>
            <person name="Han J."/>
            <person name="Lapidus A."/>
            <person name="Cheng J.-F."/>
            <person name="Goodwin L."/>
            <person name="Pitluck S."/>
            <person name="Peters L."/>
            <person name="Chertkov O."/>
            <person name="Detter J.C."/>
            <person name="Han C."/>
            <person name="Tapia R."/>
            <person name="Land M."/>
            <person name="Hauser L."/>
            <person name="Kyrpides N."/>
            <person name="Ivanova N."/>
            <person name="Ovchinnikova G."/>
            <person name="Pagani I."/>
            <person name="Mead D."/>
            <person name="Brumm P."/>
            <person name="Woyke T."/>
        </authorList>
    </citation>
    <scope>NUCLEOTIDE SEQUENCE [LARGE SCALE GENOMIC DNA]</scope>
    <source>
        <strain evidence="2">ATCC 484 / DSM 20113 / JCM 1341 / NBRC 15513 / NCIMB 8980 / NCTC 7547</strain>
    </source>
</reference>
<dbReference type="eggNOG" id="ENOG5032YNP">
    <property type="taxonomic scope" value="Bacteria"/>
</dbReference>
<dbReference type="Gene3D" id="2.40.30.100">
    <property type="entry name" value="AF2212/PG0164-like"/>
    <property type="match status" value="1"/>
</dbReference>
<dbReference type="AlphaFoldDB" id="F4H4V6"/>
<dbReference type="InterPro" id="IPR015018">
    <property type="entry name" value="DUF1905"/>
</dbReference>
<protein>
    <recommendedName>
        <fullName evidence="3">DUF1905 domain-containing protein</fullName>
    </recommendedName>
</protein>
<proteinExistence type="predicted"/>
<organism evidence="1 2">
    <name type="scientific">Cellulomonas fimi (strain ATCC 484 / DSM 20113 / JCM 1341 / CCUG 24087 / LMG 16345 / NBRC 15513 / NCIMB 8980 / NCTC 7547 / NRS-133)</name>
    <dbReference type="NCBI Taxonomy" id="590998"/>
    <lineage>
        <taxon>Bacteria</taxon>
        <taxon>Bacillati</taxon>
        <taxon>Actinomycetota</taxon>
        <taxon>Actinomycetes</taxon>
        <taxon>Micrococcales</taxon>
        <taxon>Cellulomonadaceae</taxon>
        <taxon>Cellulomonas</taxon>
    </lineage>
</organism>
<name>F4H4V6_CELFA</name>
<dbReference type="KEGG" id="cfi:Celf_1301"/>
<sequence length="108" mass="11953">MSERPTYEFDAPLWRWDARKADSWVFASLPTDVADDVLEVAGGVTRGFGSVRVEVTLGGSVWRTSVFPDDEARTFVLPLKKAVRRAESVDVGDTVRLRLELVDVDLGG</sequence>
<dbReference type="STRING" id="590998.Celf_1301"/>
<keyword evidence="2" id="KW-1185">Reference proteome</keyword>
<dbReference type="InterPro" id="IPR037079">
    <property type="entry name" value="AF2212/PG0164-like_sf"/>
</dbReference>
<dbReference type="SUPFAM" id="SSF141694">
    <property type="entry name" value="AF2212/PG0164-like"/>
    <property type="match status" value="1"/>
</dbReference>
<dbReference type="RefSeq" id="WP_013770462.1">
    <property type="nucleotide sequence ID" value="NC_015514.1"/>
</dbReference>
<dbReference type="HOGENOM" id="CLU_154638_1_1_11"/>
<dbReference type="Pfam" id="PF08922">
    <property type="entry name" value="DUF1905"/>
    <property type="match status" value="1"/>
</dbReference>
<accession>F4H4V6</accession>
<evidence type="ECO:0008006" key="3">
    <source>
        <dbReference type="Google" id="ProtNLM"/>
    </source>
</evidence>